<keyword evidence="3" id="KW-1185">Reference proteome</keyword>
<reference evidence="2 3" key="1">
    <citation type="submission" date="2022-10" db="EMBL/GenBank/DDBJ databases">
        <title>Ruegeria sp. nov., isolated from ocean surface water.</title>
        <authorList>
            <person name="He W."/>
            <person name="Wang L."/>
            <person name="Zhang D.-F."/>
        </authorList>
    </citation>
    <scope>NUCLEOTIDE SEQUENCE [LARGE SCALE GENOMIC DNA]</scope>
    <source>
        <strain evidence="2 3">WL0004</strain>
    </source>
</reference>
<comment type="caution">
    <text evidence="2">The sequence shown here is derived from an EMBL/GenBank/DDBJ whole genome shotgun (WGS) entry which is preliminary data.</text>
</comment>
<feature type="domain" description="HTH-type transcriptional regulator AraC-type N-terminal" evidence="1">
    <location>
        <begin position="28"/>
        <end position="168"/>
    </location>
</feature>
<gene>
    <name evidence="2" type="ORF">OEZ49_22240</name>
</gene>
<accession>A0ABT2WXU6</accession>
<dbReference type="Proteomes" id="UP001321014">
    <property type="component" value="Unassembled WGS sequence"/>
</dbReference>
<protein>
    <submittedName>
        <fullName evidence="2">AraC family transcriptional regulator</fullName>
    </submittedName>
</protein>
<dbReference type="Pfam" id="PF12625">
    <property type="entry name" value="Arabinose_bd"/>
    <property type="match status" value="1"/>
</dbReference>
<evidence type="ECO:0000259" key="1">
    <source>
        <dbReference type="Pfam" id="PF12625"/>
    </source>
</evidence>
<dbReference type="EMBL" id="JAOVQN010000040">
    <property type="protein sequence ID" value="MCU9840473.1"/>
    <property type="molecule type" value="Genomic_DNA"/>
</dbReference>
<evidence type="ECO:0000313" key="3">
    <source>
        <dbReference type="Proteomes" id="UP001321014"/>
    </source>
</evidence>
<dbReference type="InterPro" id="IPR032687">
    <property type="entry name" value="AraC-type_N"/>
</dbReference>
<organism evidence="2 3">
    <name type="scientific">Ruegeria marisflavi</name>
    <dbReference type="NCBI Taxonomy" id="2984152"/>
    <lineage>
        <taxon>Bacteria</taxon>
        <taxon>Pseudomonadati</taxon>
        <taxon>Pseudomonadota</taxon>
        <taxon>Alphaproteobacteria</taxon>
        <taxon>Rhodobacterales</taxon>
        <taxon>Roseobacteraceae</taxon>
        <taxon>Ruegeria</taxon>
    </lineage>
</organism>
<proteinExistence type="predicted"/>
<evidence type="ECO:0000313" key="2">
    <source>
        <dbReference type="EMBL" id="MCU9840473.1"/>
    </source>
</evidence>
<sequence>MRRNMVTIRELAHVVELLEDFAGASTVTDALQVSGLDRSVLSLKTGFAPYAAEGILVETVARAIGDRLLGARIGRRFDYARYGAYSSFVLSAPDLATALSRGARAFLLIHPGSEIVFRQTESHVVIGRSAVGLTVMGHRHLDEGSLFVLITVVRHFLGDTWRPDWVELLIFAEK</sequence>
<name>A0ABT2WXU6_9RHOB</name>